<dbReference type="AlphaFoldDB" id="A0AAW0VYV4"/>
<dbReference type="Proteomes" id="UP001445076">
    <property type="component" value="Unassembled WGS sequence"/>
</dbReference>
<accession>A0AAW0VYV4</accession>
<keyword evidence="2" id="KW-1185">Reference proteome</keyword>
<name>A0AAW0VYV4_CHEQU</name>
<proteinExistence type="predicted"/>
<evidence type="ECO:0000313" key="2">
    <source>
        <dbReference type="Proteomes" id="UP001445076"/>
    </source>
</evidence>
<reference evidence="1 2" key="1">
    <citation type="journal article" date="2024" name="BMC Genomics">
        <title>Genome assembly of redclaw crayfish (Cherax quadricarinatus) provides insights into its immune adaptation and hypoxia tolerance.</title>
        <authorList>
            <person name="Liu Z."/>
            <person name="Zheng J."/>
            <person name="Li H."/>
            <person name="Fang K."/>
            <person name="Wang S."/>
            <person name="He J."/>
            <person name="Zhou D."/>
            <person name="Weng S."/>
            <person name="Chi M."/>
            <person name="Gu Z."/>
            <person name="He J."/>
            <person name="Li F."/>
            <person name="Wang M."/>
        </authorList>
    </citation>
    <scope>NUCLEOTIDE SEQUENCE [LARGE SCALE GENOMIC DNA]</scope>
    <source>
        <strain evidence="1">ZL_2023a</strain>
    </source>
</reference>
<organism evidence="1 2">
    <name type="scientific">Cherax quadricarinatus</name>
    <name type="common">Australian red claw crayfish</name>
    <dbReference type="NCBI Taxonomy" id="27406"/>
    <lineage>
        <taxon>Eukaryota</taxon>
        <taxon>Metazoa</taxon>
        <taxon>Ecdysozoa</taxon>
        <taxon>Arthropoda</taxon>
        <taxon>Crustacea</taxon>
        <taxon>Multicrustacea</taxon>
        <taxon>Malacostraca</taxon>
        <taxon>Eumalacostraca</taxon>
        <taxon>Eucarida</taxon>
        <taxon>Decapoda</taxon>
        <taxon>Pleocyemata</taxon>
        <taxon>Astacidea</taxon>
        <taxon>Parastacoidea</taxon>
        <taxon>Parastacidae</taxon>
        <taxon>Cherax</taxon>
    </lineage>
</organism>
<dbReference type="EMBL" id="JARKIK010000096">
    <property type="protein sequence ID" value="KAK8722177.1"/>
    <property type="molecule type" value="Genomic_DNA"/>
</dbReference>
<protein>
    <submittedName>
        <fullName evidence="1">Uncharacterized protein</fullName>
    </submittedName>
</protein>
<comment type="caution">
    <text evidence="1">The sequence shown here is derived from an EMBL/GenBank/DDBJ whole genome shotgun (WGS) entry which is preliminary data.</text>
</comment>
<sequence>MMFRGNFYISPDFRSNVLGKQLLVFVQNPFLVADITEFSVEAKQTFRWVAAAKIQLGLIDFQENVIMRQVLCDCTPETFWSKEGSPAHFPTLHRLAVQILTMSGSTYH</sequence>
<evidence type="ECO:0000313" key="1">
    <source>
        <dbReference type="EMBL" id="KAK8722177.1"/>
    </source>
</evidence>
<gene>
    <name evidence="1" type="ORF">OTU49_012311</name>
</gene>